<dbReference type="KEGG" id="mcan:MCAN360_0463"/>
<dbReference type="GO" id="GO:0043137">
    <property type="term" value="P:DNA replication, removal of RNA primer"/>
    <property type="evidence" value="ECO:0007669"/>
    <property type="project" value="TreeGrafter"/>
</dbReference>
<evidence type="ECO:0000256" key="2">
    <source>
        <dbReference type="ARBA" id="ARBA00004065"/>
    </source>
</evidence>
<evidence type="ECO:0000256" key="3">
    <source>
        <dbReference type="ARBA" id="ARBA00004496"/>
    </source>
</evidence>
<dbReference type="GO" id="GO:0003723">
    <property type="term" value="F:RNA binding"/>
    <property type="evidence" value="ECO:0007669"/>
    <property type="project" value="UniProtKB-UniRule"/>
</dbReference>
<dbReference type="SUPFAM" id="SSF53098">
    <property type="entry name" value="Ribonuclease H-like"/>
    <property type="match status" value="1"/>
</dbReference>
<evidence type="ECO:0000313" key="14">
    <source>
        <dbReference type="Proteomes" id="UP000031641"/>
    </source>
</evidence>
<feature type="binding site" evidence="10">
    <location>
        <position position="12"/>
    </location>
    <ligand>
        <name>a divalent metal cation</name>
        <dbReference type="ChEBI" id="CHEBI:60240"/>
    </ligand>
</feature>
<comment type="catalytic activity">
    <reaction evidence="1 10 11">
        <text>Endonucleolytic cleavage to 5'-phosphomonoester.</text>
        <dbReference type="EC" id="3.1.26.4"/>
    </reaction>
</comment>
<comment type="similarity">
    <text evidence="4">Belongs to the RNase HII family. RnhC subfamily.</text>
</comment>
<keyword evidence="5" id="KW-0963">Cytoplasm</keyword>
<keyword evidence="6 10" id="KW-0540">Nuclease</keyword>
<keyword evidence="14" id="KW-1185">Reference proteome</keyword>
<dbReference type="AlphaFoldDB" id="A0A077L720"/>
<dbReference type="PANTHER" id="PTHR10954">
    <property type="entry name" value="RIBONUCLEASE H2 SUBUNIT A"/>
    <property type="match status" value="1"/>
</dbReference>
<dbReference type="InterPro" id="IPR012337">
    <property type="entry name" value="RNaseH-like_sf"/>
</dbReference>
<dbReference type="CDD" id="cd06590">
    <property type="entry name" value="RNase_HII_bacteria_HIII_like"/>
    <property type="match status" value="1"/>
</dbReference>
<dbReference type="STRING" id="29554.MCAN360_0463"/>
<evidence type="ECO:0000256" key="4">
    <source>
        <dbReference type="ARBA" id="ARBA00008378"/>
    </source>
</evidence>
<dbReference type="Pfam" id="PF01351">
    <property type="entry name" value="RNase_HII"/>
    <property type="match status" value="1"/>
</dbReference>
<dbReference type="GO" id="GO:0046872">
    <property type="term" value="F:metal ion binding"/>
    <property type="evidence" value="ECO:0007669"/>
    <property type="project" value="UniProtKB-KW"/>
</dbReference>
<protein>
    <recommendedName>
        <fullName evidence="11">Ribonuclease</fullName>
        <ecNumber evidence="11">3.1.26.4</ecNumber>
    </recommendedName>
</protein>
<dbReference type="EMBL" id="AP014631">
    <property type="protein sequence ID" value="BAP39601.1"/>
    <property type="molecule type" value="Genomic_DNA"/>
</dbReference>
<comment type="subcellular location">
    <subcellularLocation>
        <location evidence="3">Cytoplasm</location>
    </subcellularLocation>
</comment>
<dbReference type="InterPro" id="IPR024567">
    <property type="entry name" value="RNase_HII/HIII_dom"/>
</dbReference>
<dbReference type="GO" id="GO:0006298">
    <property type="term" value="P:mismatch repair"/>
    <property type="evidence" value="ECO:0007669"/>
    <property type="project" value="TreeGrafter"/>
</dbReference>
<evidence type="ECO:0000256" key="6">
    <source>
        <dbReference type="ARBA" id="ARBA00022722"/>
    </source>
</evidence>
<accession>A0A077L720</accession>
<dbReference type="GO" id="GO:0032299">
    <property type="term" value="C:ribonuclease H2 complex"/>
    <property type="evidence" value="ECO:0007669"/>
    <property type="project" value="TreeGrafter"/>
</dbReference>
<dbReference type="GO" id="GO:0004523">
    <property type="term" value="F:RNA-DNA hybrid ribonuclease activity"/>
    <property type="evidence" value="ECO:0007669"/>
    <property type="project" value="UniProtKB-UniRule"/>
</dbReference>
<dbReference type="OrthoDB" id="9777935at2"/>
<comment type="cofactor">
    <cofactor evidence="10">
        <name>Mn(2+)</name>
        <dbReference type="ChEBI" id="CHEBI:29035"/>
    </cofactor>
    <cofactor evidence="10">
        <name>Mg(2+)</name>
        <dbReference type="ChEBI" id="CHEBI:18420"/>
    </cofactor>
    <text evidence="10">Manganese or magnesium. Binds 1 divalent metal ion per monomer in the absence of substrate. May bind a second metal ion after substrate binding.</text>
</comment>
<keyword evidence="8 10" id="KW-0255">Endonuclease</keyword>
<proteinExistence type="inferred from homology"/>
<gene>
    <name evidence="13" type="primary">rnhC</name>
    <name evidence="13" type="ORF">MCAN360_0463</name>
</gene>
<dbReference type="HOGENOM" id="CLU_059546_2_0_14"/>
<dbReference type="EC" id="3.1.26.4" evidence="11"/>
<evidence type="ECO:0000313" key="13">
    <source>
        <dbReference type="EMBL" id="BAP39601.1"/>
    </source>
</evidence>
<dbReference type="PROSITE" id="PS51975">
    <property type="entry name" value="RNASE_H_2"/>
    <property type="match status" value="1"/>
</dbReference>
<evidence type="ECO:0000256" key="8">
    <source>
        <dbReference type="ARBA" id="ARBA00022759"/>
    </source>
</evidence>
<sequence>MLLNDLDYIGVDETGVGDYFTPIVSVACFIPKKNIELIKKLGVKDSKKISDNKISEIANYIIENKLVIFKKTILTQKGYNNLTNLKINNNAVKTLIHLNSIKRLLESLNKKIPIIIDQYANLTNISKHIDTLKNKKIITTVELKDFELILETKAEEKYLSVACASILARYILLEKMKEQSLYYKNFSFKLGASNSIIDVAILFVKKFGLDELKNVAKISFKTTNKVLEKLV</sequence>
<evidence type="ECO:0000256" key="5">
    <source>
        <dbReference type="ARBA" id="ARBA00022490"/>
    </source>
</evidence>
<feature type="binding site" evidence="10">
    <location>
        <position position="13"/>
    </location>
    <ligand>
        <name>a divalent metal cation</name>
        <dbReference type="ChEBI" id="CHEBI:60240"/>
    </ligand>
</feature>
<evidence type="ECO:0000259" key="12">
    <source>
        <dbReference type="PROSITE" id="PS51975"/>
    </source>
</evidence>
<feature type="domain" description="RNase H type-2" evidence="12">
    <location>
        <begin position="6"/>
        <end position="231"/>
    </location>
</feature>
<evidence type="ECO:0000256" key="11">
    <source>
        <dbReference type="RuleBase" id="RU003515"/>
    </source>
</evidence>
<evidence type="ECO:0000256" key="9">
    <source>
        <dbReference type="ARBA" id="ARBA00022801"/>
    </source>
</evidence>
<comment type="function">
    <text evidence="2 11">Endonuclease that specifically degrades the RNA of RNA-DNA hybrids.</text>
</comment>
<evidence type="ECO:0000256" key="1">
    <source>
        <dbReference type="ARBA" id="ARBA00000077"/>
    </source>
</evidence>
<dbReference type="RefSeq" id="WP_045433849.1">
    <property type="nucleotide sequence ID" value="NZ_AP014631.1"/>
</dbReference>
<dbReference type="GO" id="GO:0005737">
    <property type="term" value="C:cytoplasm"/>
    <property type="evidence" value="ECO:0007669"/>
    <property type="project" value="UniProtKB-SubCell"/>
</dbReference>
<dbReference type="Proteomes" id="UP000031641">
    <property type="component" value="Chromosome"/>
</dbReference>
<keyword evidence="7 10" id="KW-0479">Metal-binding</keyword>
<dbReference type="InterPro" id="IPR001352">
    <property type="entry name" value="RNase_HII/HIII"/>
</dbReference>
<dbReference type="Gene3D" id="3.30.420.10">
    <property type="entry name" value="Ribonuclease H-like superfamily/Ribonuclease H"/>
    <property type="match status" value="1"/>
</dbReference>
<feature type="binding site" evidence="10">
    <location>
        <position position="117"/>
    </location>
    <ligand>
        <name>a divalent metal cation</name>
        <dbReference type="ChEBI" id="CHEBI:60240"/>
    </ligand>
</feature>
<reference evidence="14" key="1">
    <citation type="journal article" date="2014" name="Genome Announc.">
        <title>Complete Genome Sequence of Mycoplasma canadense Strain HAZ 360_1 from Bovine Mastitic Milk in Japan.</title>
        <authorList>
            <person name="Hata E."/>
        </authorList>
    </citation>
    <scope>NUCLEOTIDE SEQUENCE [LARGE SCALE GENOMIC DNA]</scope>
    <source>
        <strain evidence="14">HAZ360_1</strain>
    </source>
</reference>
<organism evidence="13 14">
    <name type="scientific">Metamycoplasma canadense</name>
    <dbReference type="NCBI Taxonomy" id="29554"/>
    <lineage>
        <taxon>Bacteria</taxon>
        <taxon>Bacillati</taxon>
        <taxon>Mycoplasmatota</taxon>
        <taxon>Mycoplasmoidales</taxon>
        <taxon>Metamycoplasmataceae</taxon>
        <taxon>Metamycoplasma</taxon>
    </lineage>
</organism>
<evidence type="ECO:0000256" key="7">
    <source>
        <dbReference type="ARBA" id="ARBA00022723"/>
    </source>
</evidence>
<dbReference type="InterPro" id="IPR036397">
    <property type="entry name" value="RNaseH_sf"/>
</dbReference>
<name>A0A077L720_9BACT</name>
<keyword evidence="9 10" id="KW-0378">Hydrolase</keyword>
<dbReference type="PANTHER" id="PTHR10954:SF23">
    <property type="entry name" value="RIBONUCLEASE"/>
    <property type="match status" value="1"/>
</dbReference>
<evidence type="ECO:0000256" key="10">
    <source>
        <dbReference type="PROSITE-ProRule" id="PRU01319"/>
    </source>
</evidence>